<dbReference type="AlphaFoldDB" id="A0A699V613"/>
<protein>
    <submittedName>
        <fullName evidence="1">Uncharacterized protein</fullName>
    </submittedName>
</protein>
<feature type="non-terminal residue" evidence="1">
    <location>
        <position position="77"/>
    </location>
</feature>
<proteinExistence type="predicted"/>
<organism evidence="1">
    <name type="scientific">Tanacetum cinerariifolium</name>
    <name type="common">Dalmatian daisy</name>
    <name type="synonym">Chrysanthemum cinerariifolium</name>
    <dbReference type="NCBI Taxonomy" id="118510"/>
    <lineage>
        <taxon>Eukaryota</taxon>
        <taxon>Viridiplantae</taxon>
        <taxon>Streptophyta</taxon>
        <taxon>Embryophyta</taxon>
        <taxon>Tracheophyta</taxon>
        <taxon>Spermatophyta</taxon>
        <taxon>Magnoliopsida</taxon>
        <taxon>eudicotyledons</taxon>
        <taxon>Gunneridae</taxon>
        <taxon>Pentapetalae</taxon>
        <taxon>asterids</taxon>
        <taxon>campanulids</taxon>
        <taxon>Asterales</taxon>
        <taxon>Asteraceae</taxon>
        <taxon>Asteroideae</taxon>
        <taxon>Anthemideae</taxon>
        <taxon>Anthemidinae</taxon>
        <taxon>Tanacetum</taxon>
    </lineage>
</organism>
<comment type="caution">
    <text evidence="1">The sequence shown here is derived from an EMBL/GenBank/DDBJ whole genome shotgun (WGS) entry which is preliminary data.</text>
</comment>
<sequence length="77" mass="8532">IFDLPGHASVAHGGFCLFPLKDFPFVFVRNLLYSPLDVVEDALAQGVEGFGLMQNEGHQVLENEQKLEEDAPDCTRV</sequence>
<feature type="non-terminal residue" evidence="1">
    <location>
        <position position="1"/>
    </location>
</feature>
<gene>
    <name evidence="1" type="ORF">Tci_901472</name>
</gene>
<evidence type="ECO:0000313" key="1">
    <source>
        <dbReference type="EMBL" id="GFD29503.1"/>
    </source>
</evidence>
<name>A0A699V613_TANCI</name>
<dbReference type="EMBL" id="BKCJ011395406">
    <property type="protein sequence ID" value="GFD29503.1"/>
    <property type="molecule type" value="Genomic_DNA"/>
</dbReference>
<accession>A0A699V613</accession>
<reference evidence="1" key="1">
    <citation type="journal article" date="2019" name="Sci. Rep.">
        <title>Draft genome of Tanacetum cinerariifolium, the natural source of mosquito coil.</title>
        <authorList>
            <person name="Yamashiro T."/>
            <person name="Shiraishi A."/>
            <person name="Satake H."/>
            <person name="Nakayama K."/>
        </authorList>
    </citation>
    <scope>NUCLEOTIDE SEQUENCE</scope>
</reference>